<keyword evidence="10" id="KW-0539">Nucleus</keyword>
<dbReference type="EMBL" id="SEYY01018601">
    <property type="protein sequence ID" value="KAB7499188.1"/>
    <property type="molecule type" value="Genomic_DNA"/>
</dbReference>
<proteinExistence type="inferred from homology"/>
<dbReference type="OrthoDB" id="5428132at2759"/>
<evidence type="ECO:0000256" key="13">
    <source>
        <dbReference type="SAM" id="MobiDB-lite"/>
    </source>
</evidence>
<keyword evidence="16" id="KW-1185">Reference proteome</keyword>
<evidence type="ECO:0000256" key="9">
    <source>
        <dbReference type="ARBA" id="ARBA00023163"/>
    </source>
</evidence>
<feature type="domain" description="C2H2-type" evidence="14">
    <location>
        <begin position="250"/>
        <end position="273"/>
    </location>
</feature>
<evidence type="ECO:0000256" key="8">
    <source>
        <dbReference type="ARBA" id="ARBA00023125"/>
    </source>
</evidence>
<dbReference type="Pfam" id="PF00096">
    <property type="entry name" value="zf-C2H2"/>
    <property type="match status" value="3"/>
</dbReference>
<reference evidence="15 16" key="1">
    <citation type="journal article" date="2019" name="PLoS Biol.">
        <title>Sex chromosomes control vertical transmission of feminizing Wolbachia symbionts in an isopod.</title>
        <authorList>
            <person name="Becking T."/>
            <person name="Chebbi M.A."/>
            <person name="Giraud I."/>
            <person name="Moumen B."/>
            <person name="Laverre T."/>
            <person name="Caubet Y."/>
            <person name="Peccoud J."/>
            <person name="Gilbert C."/>
            <person name="Cordaux R."/>
        </authorList>
    </citation>
    <scope>NUCLEOTIDE SEQUENCE [LARGE SCALE GENOMIC DNA]</scope>
    <source>
        <strain evidence="15">ANa2</strain>
        <tissue evidence="15">Whole body excluding digestive tract and cuticle</tissue>
    </source>
</reference>
<keyword evidence="4" id="KW-0677">Repeat</keyword>
<evidence type="ECO:0000256" key="4">
    <source>
        <dbReference type="ARBA" id="ARBA00022737"/>
    </source>
</evidence>
<evidence type="ECO:0000256" key="6">
    <source>
        <dbReference type="ARBA" id="ARBA00022833"/>
    </source>
</evidence>
<keyword evidence="8" id="KW-0238">DNA-binding</keyword>
<dbReference type="GO" id="GO:0005634">
    <property type="term" value="C:nucleus"/>
    <property type="evidence" value="ECO:0007669"/>
    <property type="project" value="UniProtKB-SubCell"/>
</dbReference>
<dbReference type="GO" id="GO:0000981">
    <property type="term" value="F:DNA-binding transcription factor activity, RNA polymerase II-specific"/>
    <property type="evidence" value="ECO:0007669"/>
    <property type="project" value="TreeGrafter"/>
</dbReference>
<evidence type="ECO:0000313" key="16">
    <source>
        <dbReference type="Proteomes" id="UP000326759"/>
    </source>
</evidence>
<keyword evidence="7" id="KW-0805">Transcription regulation</keyword>
<dbReference type="FunFam" id="3.30.160.60:FF:000043">
    <property type="entry name" value="Scratch family zinc finger 2"/>
    <property type="match status" value="1"/>
</dbReference>
<feature type="domain" description="C2H2-type" evidence="14">
    <location>
        <begin position="304"/>
        <end position="331"/>
    </location>
</feature>
<comment type="caution">
    <text evidence="15">The sequence shown here is derived from an EMBL/GenBank/DDBJ whole genome shotgun (WGS) entry which is preliminary data.</text>
</comment>
<evidence type="ECO:0000313" key="15">
    <source>
        <dbReference type="EMBL" id="KAB7499188.1"/>
    </source>
</evidence>
<comment type="similarity">
    <text evidence="2">Belongs to the krueppel C2H2-type zinc-finger protein family.</text>
</comment>
<gene>
    <name evidence="15" type="primary">ESCA_1</name>
    <name evidence="15" type="ORF">Anas_08206</name>
</gene>
<sequence>MEYMLQQSLGIFELILNIIKEFHQEKEVDENEEPQDLSLKCRQRVIESDCCDTNDPNPPFHFINKSTPLSRKFNLSPLSSLNYPYRMEADIPCTGNEGLNLIAEVSSKFGEFRPSAFEGPIRVTSSSLHKRVSHSSCSTPSPIRITQKKETSAYYHHPYFSFGIYGLPQTYSFPKVQNDTENIPLEKQIIRGGSVSPSGNSSTETSGSEGSPELRVDKLTCRDCGRAYATVAGLARHHQFHCLKDTSRSFSCKHCEKTYTSTGALKMHVRTHTLPCKCHICGKAFSRPWLLQGHIRTHTGEKPFQCQQCLRSFADRSNLRAHLQTHEDIKKYGFLKHL</sequence>
<comment type="similarity">
    <text evidence="11">Belongs to the snail C2H2-type zinc-finger protein family.</text>
</comment>
<dbReference type="PROSITE" id="PS50157">
    <property type="entry name" value="ZINC_FINGER_C2H2_2"/>
    <property type="match status" value="4"/>
</dbReference>
<dbReference type="Gene3D" id="3.30.160.60">
    <property type="entry name" value="Classic Zinc Finger"/>
    <property type="match status" value="3"/>
</dbReference>
<feature type="region of interest" description="Disordered" evidence="13">
    <location>
        <begin position="190"/>
        <end position="213"/>
    </location>
</feature>
<evidence type="ECO:0000256" key="11">
    <source>
        <dbReference type="ARBA" id="ARBA00037948"/>
    </source>
</evidence>
<evidence type="ECO:0000259" key="14">
    <source>
        <dbReference type="PROSITE" id="PS50157"/>
    </source>
</evidence>
<organism evidence="15 16">
    <name type="scientific">Armadillidium nasatum</name>
    <dbReference type="NCBI Taxonomy" id="96803"/>
    <lineage>
        <taxon>Eukaryota</taxon>
        <taxon>Metazoa</taxon>
        <taxon>Ecdysozoa</taxon>
        <taxon>Arthropoda</taxon>
        <taxon>Crustacea</taxon>
        <taxon>Multicrustacea</taxon>
        <taxon>Malacostraca</taxon>
        <taxon>Eumalacostraca</taxon>
        <taxon>Peracarida</taxon>
        <taxon>Isopoda</taxon>
        <taxon>Oniscidea</taxon>
        <taxon>Crinocheta</taxon>
        <taxon>Armadillidiidae</taxon>
        <taxon>Armadillidium</taxon>
    </lineage>
</organism>
<dbReference type="SUPFAM" id="SSF57667">
    <property type="entry name" value="beta-beta-alpha zinc fingers"/>
    <property type="match status" value="2"/>
</dbReference>
<keyword evidence="9" id="KW-0804">Transcription</keyword>
<keyword evidence="3" id="KW-0479">Metal-binding</keyword>
<keyword evidence="5 12" id="KW-0863">Zinc-finger</keyword>
<feature type="domain" description="C2H2-type" evidence="14">
    <location>
        <begin position="219"/>
        <end position="246"/>
    </location>
</feature>
<feature type="domain" description="C2H2-type" evidence="14">
    <location>
        <begin position="276"/>
        <end position="303"/>
    </location>
</feature>
<evidence type="ECO:0000256" key="2">
    <source>
        <dbReference type="ARBA" id="ARBA00006991"/>
    </source>
</evidence>
<dbReference type="PANTHER" id="PTHR24388:SF54">
    <property type="entry name" value="PROTEIN ESCARGOT"/>
    <property type="match status" value="1"/>
</dbReference>
<evidence type="ECO:0000256" key="7">
    <source>
        <dbReference type="ARBA" id="ARBA00023015"/>
    </source>
</evidence>
<evidence type="ECO:0000256" key="5">
    <source>
        <dbReference type="ARBA" id="ARBA00022771"/>
    </source>
</evidence>
<dbReference type="Proteomes" id="UP000326759">
    <property type="component" value="Unassembled WGS sequence"/>
</dbReference>
<dbReference type="InterPro" id="IPR036236">
    <property type="entry name" value="Znf_C2H2_sf"/>
</dbReference>
<dbReference type="FunFam" id="3.30.160.60:FF:001506">
    <property type="entry name" value="Zinc finger protein"/>
    <property type="match status" value="1"/>
</dbReference>
<dbReference type="InterPro" id="IPR013087">
    <property type="entry name" value="Znf_C2H2_type"/>
</dbReference>
<feature type="compositionally biased region" description="Low complexity" evidence="13">
    <location>
        <begin position="192"/>
        <end position="211"/>
    </location>
</feature>
<accession>A0A5N5SZ46</accession>
<protein>
    <submittedName>
        <fullName evidence="15">Escargot/snail-like protein</fullName>
    </submittedName>
</protein>
<dbReference type="GO" id="GO:0008270">
    <property type="term" value="F:zinc ion binding"/>
    <property type="evidence" value="ECO:0007669"/>
    <property type="project" value="UniProtKB-KW"/>
</dbReference>
<dbReference type="PANTHER" id="PTHR24388">
    <property type="entry name" value="ZINC FINGER PROTEIN"/>
    <property type="match status" value="1"/>
</dbReference>
<evidence type="ECO:0000256" key="3">
    <source>
        <dbReference type="ARBA" id="ARBA00022723"/>
    </source>
</evidence>
<dbReference type="SMART" id="SM00355">
    <property type="entry name" value="ZnF_C2H2"/>
    <property type="match status" value="4"/>
</dbReference>
<evidence type="ECO:0000256" key="10">
    <source>
        <dbReference type="ARBA" id="ARBA00023242"/>
    </source>
</evidence>
<comment type="subcellular location">
    <subcellularLocation>
        <location evidence="1">Nucleus</location>
    </subcellularLocation>
</comment>
<name>A0A5N5SZ46_9CRUS</name>
<dbReference type="PROSITE" id="PS00028">
    <property type="entry name" value="ZINC_FINGER_C2H2_1"/>
    <property type="match status" value="4"/>
</dbReference>
<dbReference type="GO" id="GO:0000978">
    <property type="term" value="F:RNA polymerase II cis-regulatory region sequence-specific DNA binding"/>
    <property type="evidence" value="ECO:0007669"/>
    <property type="project" value="TreeGrafter"/>
</dbReference>
<evidence type="ECO:0000256" key="1">
    <source>
        <dbReference type="ARBA" id="ARBA00004123"/>
    </source>
</evidence>
<keyword evidence="6" id="KW-0862">Zinc</keyword>
<dbReference type="AlphaFoldDB" id="A0A5N5SZ46"/>
<evidence type="ECO:0000256" key="12">
    <source>
        <dbReference type="PROSITE-ProRule" id="PRU00042"/>
    </source>
</evidence>
<dbReference type="InterPro" id="IPR050527">
    <property type="entry name" value="Snail/Krueppel_Znf"/>
</dbReference>